<proteinExistence type="predicted"/>
<evidence type="ECO:0000313" key="3">
    <source>
        <dbReference type="EMBL" id="OBX51704.1"/>
    </source>
</evidence>
<feature type="coiled-coil region" evidence="1">
    <location>
        <begin position="33"/>
        <end position="60"/>
    </location>
</feature>
<evidence type="ECO:0000313" key="4">
    <source>
        <dbReference type="Proteomes" id="UP000092671"/>
    </source>
</evidence>
<organism evidence="3 4">
    <name type="scientific">Moraxella nonliquefaciens</name>
    <dbReference type="NCBI Taxonomy" id="478"/>
    <lineage>
        <taxon>Bacteria</taxon>
        <taxon>Pseudomonadati</taxon>
        <taxon>Pseudomonadota</taxon>
        <taxon>Gammaproteobacteria</taxon>
        <taxon>Moraxellales</taxon>
        <taxon>Moraxellaceae</taxon>
        <taxon>Moraxella</taxon>
    </lineage>
</organism>
<comment type="caution">
    <text evidence="3">The sequence shown here is derived from an EMBL/GenBank/DDBJ whole genome shotgun (WGS) entry which is preliminary data.</text>
</comment>
<evidence type="ECO:0000256" key="1">
    <source>
        <dbReference type="SAM" id="Coils"/>
    </source>
</evidence>
<reference evidence="3 4" key="1">
    <citation type="submission" date="2016-06" db="EMBL/GenBank/DDBJ databases">
        <title>Draft genome of Moraxella nonliquefaciens CCUG 60284.</title>
        <authorList>
            <person name="Salva-Serra F."/>
            <person name="Engstrom-Jakobsson H."/>
            <person name="Thorell K."/>
            <person name="Gonzales-Siles L."/>
            <person name="Karlsson R."/>
            <person name="Boulund F."/>
            <person name="Engstrand L."/>
            <person name="Kristiansson E."/>
            <person name="Moore E."/>
        </authorList>
    </citation>
    <scope>NUCLEOTIDE SEQUENCE [LARGE SCALE GENOMIC DNA]</scope>
    <source>
        <strain evidence="3 4">CCUG 60284</strain>
    </source>
</reference>
<dbReference type="RefSeq" id="WP_066892322.1">
    <property type="nucleotide sequence ID" value="NZ_LZDN01000004.1"/>
</dbReference>
<keyword evidence="2" id="KW-1133">Transmembrane helix</keyword>
<keyword evidence="2" id="KW-0472">Membrane</keyword>
<evidence type="ECO:0000256" key="2">
    <source>
        <dbReference type="SAM" id="Phobius"/>
    </source>
</evidence>
<name>A0A1B8PKZ2_MORNO</name>
<feature type="transmembrane region" description="Helical" evidence="2">
    <location>
        <begin position="69"/>
        <end position="90"/>
    </location>
</feature>
<gene>
    <name evidence="3" type="ORF">A9Z60_06800</name>
</gene>
<dbReference type="EMBL" id="LZDN01000004">
    <property type="protein sequence ID" value="OBX51704.1"/>
    <property type="molecule type" value="Genomic_DNA"/>
</dbReference>
<accession>A0A1B8PKZ2</accession>
<keyword evidence="1" id="KW-0175">Coiled coil</keyword>
<keyword evidence="2" id="KW-0812">Transmembrane</keyword>
<dbReference type="Proteomes" id="UP000092671">
    <property type="component" value="Unassembled WGS sequence"/>
</dbReference>
<sequence length="97" mass="11000">MNNTVTTDKEFIELSNSTIVSENNPEHILNEMGKSFEQQAAQAKIQNEQAIQQVSQQINNDVNNSILPMFYGLVGFFMVLSLIVVFIKILSHDENKK</sequence>
<dbReference type="AlphaFoldDB" id="A0A1B8PKZ2"/>
<protein>
    <submittedName>
        <fullName evidence="3">Uncharacterized protein</fullName>
    </submittedName>
</protein>